<proteinExistence type="predicted"/>
<sequence>MVRVLVAAPELESNTRSAGTPTPATGTHVAFAAEQSAAVSASPGNADTRPMGPLITPVAGPTAAAATEQSVAKPALAPSAQGLVPRGRGFPRESVPLTTYQHHPDAAAAITRMKADDSGVTGTPLSSVQQRLYADIQIERWLTGSQGATDTNRHLLAANYATDSERAWTSIFQAERLGLPVVSTCAAHQVDFRHLFLQDGSRDYVAVIALLQTMLHDASFSFVNLVPSGGRKVRSPLGASRDSQALSDALSLRELLVAEQDAWNLIAEGQNFTVRREDAPFQVLDPGTPEDYQLEENGNILILTAEERDLTL</sequence>
<dbReference type="Proteomes" id="UP001165121">
    <property type="component" value="Unassembled WGS sequence"/>
</dbReference>
<keyword evidence="3" id="KW-1185">Reference proteome</keyword>
<organism evidence="2 3">
    <name type="scientific">Phytophthora fragariaefolia</name>
    <dbReference type="NCBI Taxonomy" id="1490495"/>
    <lineage>
        <taxon>Eukaryota</taxon>
        <taxon>Sar</taxon>
        <taxon>Stramenopiles</taxon>
        <taxon>Oomycota</taxon>
        <taxon>Peronosporomycetes</taxon>
        <taxon>Peronosporales</taxon>
        <taxon>Peronosporaceae</taxon>
        <taxon>Phytophthora</taxon>
    </lineage>
</organism>
<name>A0A9W7CRW7_9STRA</name>
<reference evidence="2" key="1">
    <citation type="submission" date="2023-04" db="EMBL/GenBank/DDBJ databases">
        <title>Phytophthora fragariaefolia NBRC 109709.</title>
        <authorList>
            <person name="Ichikawa N."/>
            <person name="Sato H."/>
            <person name="Tonouchi N."/>
        </authorList>
    </citation>
    <scope>NUCLEOTIDE SEQUENCE</scope>
    <source>
        <strain evidence="2">NBRC 109709</strain>
    </source>
</reference>
<dbReference type="OrthoDB" id="127389at2759"/>
<evidence type="ECO:0000313" key="2">
    <source>
        <dbReference type="EMBL" id="GMF39961.1"/>
    </source>
</evidence>
<evidence type="ECO:0000313" key="3">
    <source>
        <dbReference type="Proteomes" id="UP001165121"/>
    </source>
</evidence>
<comment type="caution">
    <text evidence="2">The sequence shown here is derived from an EMBL/GenBank/DDBJ whole genome shotgun (WGS) entry which is preliminary data.</text>
</comment>
<accession>A0A9W7CRW7</accession>
<dbReference type="EMBL" id="BSXT01001205">
    <property type="protein sequence ID" value="GMF39961.1"/>
    <property type="molecule type" value="Genomic_DNA"/>
</dbReference>
<feature type="compositionally biased region" description="Polar residues" evidence="1">
    <location>
        <begin position="12"/>
        <end position="25"/>
    </location>
</feature>
<protein>
    <submittedName>
        <fullName evidence="2">Unnamed protein product</fullName>
    </submittedName>
</protein>
<feature type="region of interest" description="Disordered" evidence="1">
    <location>
        <begin position="1"/>
        <end position="25"/>
    </location>
</feature>
<evidence type="ECO:0000256" key="1">
    <source>
        <dbReference type="SAM" id="MobiDB-lite"/>
    </source>
</evidence>
<gene>
    <name evidence="2" type="ORF">Pfra01_001207900</name>
</gene>
<dbReference type="AlphaFoldDB" id="A0A9W7CRW7"/>
<feature type="region of interest" description="Disordered" evidence="1">
    <location>
        <begin position="72"/>
        <end position="92"/>
    </location>
</feature>